<keyword evidence="2" id="KW-0812">Transmembrane</keyword>
<feature type="transmembrane region" description="Helical" evidence="2">
    <location>
        <begin position="56"/>
        <end position="79"/>
    </location>
</feature>
<accession>A0A0L0RVB8</accession>
<feature type="transmembrane region" description="Helical" evidence="2">
    <location>
        <begin position="99"/>
        <end position="121"/>
    </location>
</feature>
<feature type="region of interest" description="Disordered" evidence="1">
    <location>
        <begin position="259"/>
        <end position="280"/>
    </location>
</feature>
<dbReference type="EMBL" id="GG745328">
    <property type="protein sequence ID" value="KNE54392.1"/>
    <property type="molecule type" value="Genomic_DNA"/>
</dbReference>
<dbReference type="VEuPathDB" id="FungiDB:AMAG_00367"/>
<keyword evidence="2" id="KW-1133">Transmembrane helix</keyword>
<name>A0A0L0RVB8_ALLM3</name>
<dbReference type="Proteomes" id="UP000054350">
    <property type="component" value="Unassembled WGS sequence"/>
</dbReference>
<dbReference type="OrthoDB" id="5599611at2759"/>
<keyword evidence="4" id="KW-1185">Reference proteome</keyword>
<reference evidence="3 4" key="1">
    <citation type="submission" date="2009-11" db="EMBL/GenBank/DDBJ databases">
        <title>Annotation of Allomyces macrogynus ATCC 38327.</title>
        <authorList>
            <consortium name="The Broad Institute Genome Sequencing Platform"/>
            <person name="Russ C."/>
            <person name="Cuomo C."/>
            <person name="Burger G."/>
            <person name="Gray M.W."/>
            <person name="Holland P.W.H."/>
            <person name="King N."/>
            <person name="Lang F.B.F."/>
            <person name="Roger A.J."/>
            <person name="Ruiz-Trillo I."/>
            <person name="Young S.K."/>
            <person name="Zeng Q."/>
            <person name="Gargeya S."/>
            <person name="Fitzgerald M."/>
            <person name="Haas B."/>
            <person name="Abouelleil A."/>
            <person name="Alvarado L."/>
            <person name="Arachchi H.M."/>
            <person name="Berlin A."/>
            <person name="Chapman S.B."/>
            <person name="Gearin G."/>
            <person name="Goldberg J."/>
            <person name="Griggs A."/>
            <person name="Gujja S."/>
            <person name="Hansen M."/>
            <person name="Heiman D."/>
            <person name="Howarth C."/>
            <person name="Larimer J."/>
            <person name="Lui A."/>
            <person name="MacDonald P.J.P."/>
            <person name="McCowen C."/>
            <person name="Montmayeur A."/>
            <person name="Murphy C."/>
            <person name="Neiman D."/>
            <person name="Pearson M."/>
            <person name="Priest M."/>
            <person name="Roberts A."/>
            <person name="Saif S."/>
            <person name="Shea T."/>
            <person name="Sisk P."/>
            <person name="Stolte C."/>
            <person name="Sykes S."/>
            <person name="Wortman J."/>
            <person name="Nusbaum C."/>
            <person name="Birren B."/>
        </authorList>
    </citation>
    <scope>NUCLEOTIDE SEQUENCE [LARGE SCALE GENOMIC DNA]</scope>
    <source>
        <strain evidence="3 4">ATCC 38327</strain>
    </source>
</reference>
<keyword evidence="2" id="KW-0472">Membrane</keyword>
<organism evidence="3 4">
    <name type="scientific">Allomyces macrogynus (strain ATCC 38327)</name>
    <name type="common">Allomyces javanicus var. macrogynus</name>
    <dbReference type="NCBI Taxonomy" id="578462"/>
    <lineage>
        <taxon>Eukaryota</taxon>
        <taxon>Fungi</taxon>
        <taxon>Fungi incertae sedis</taxon>
        <taxon>Blastocladiomycota</taxon>
        <taxon>Blastocladiomycetes</taxon>
        <taxon>Blastocladiales</taxon>
        <taxon>Blastocladiaceae</taxon>
        <taxon>Allomyces</taxon>
    </lineage>
</organism>
<evidence type="ECO:0000256" key="2">
    <source>
        <dbReference type="SAM" id="Phobius"/>
    </source>
</evidence>
<protein>
    <submittedName>
        <fullName evidence="3">Uncharacterized protein</fullName>
    </submittedName>
</protein>
<dbReference type="AlphaFoldDB" id="A0A0L0RVB8"/>
<evidence type="ECO:0000313" key="3">
    <source>
        <dbReference type="EMBL" id="KNE54392.1"/>
    </source>
</evidence>
<evidence type="ECO:0000313" key="4">
    <source>
        <dbReference type="Proteomes" id="UP000054350"/>
    </source>
</evidence>
<sequence length="331" mass="35229">MTSINGARSPTAPIAAAASPTASSDMFCYELIRVNTISLGRVHFETGNDGLVTLKAFLVTLPTAIVAMILAVIAFSTAAGFASAADASAQVLGPMLRNYRTVICFLMALWFFAYQVLSLLVRRNVERYGANETIQGEICWKNLKRCLGEWDVALVQMPDAAMIAAMREPRHAASPARTRGAPAGAVAGAMPVVLEKGFNGTFAPPPPPPTADVRTSVSMTAFPSSSSVDALHKVASGTRSRTTSAWSLARSRSCTLDRGLGKSFTEPMAPMRGGGHTRSRVPTMSSLMSEEELQSHFGATLMVAVRDWTDPSVASERGRLESCEDLGLSPV</sequence>
<reference evidence="4" key="2">
    <citation type="submission" date="2009-11" db="EMBL/GenBank/DDBJ databases">
        <title>The Genome Sequence of Allomyces macrogynus strain ATCC 38327.</title>
        <authorList>
            <consortium name="The Broad Institute Genome Sequencing Platform"/>
            <person name="Russ C."/>
            <person name="Cuomo C."/>
            <person name="Shea T."/>
            <person name="Young S.K."/>
            <person name="Zeng Q."/>
            <person name="Koehrsen M."/>
            <person name="Haas B."/>
            <person name="Borodovsky M."/>
            <person name="Guigo R."/>
            <person name="Alvarado L."/>
            <person name="Berlin A."/>
            <person name="Borenstein D."/>
            <person name="Chen Z."/>
            <person name="Engels R."/>
            <person name="Freedman E."/>
            <person name="Gellesch M."/>
            <person name="Goldberg J."/>
            <person name="Griggs A."/>
            <person name="Gujja S."/>
            <person name="Heiman D."/>
            <person name="Hepburn T."/>
            <person name="Howarth C."/>
            <person name="Jen D."/>
            <person name="Larson L."/>
            <person name="Lewis B."/>
            <person name="Mehta T."/>
            <person name="Park D."/>
            <person name="Pearson M."/>
            <person name="Roberts A."/>
            <person name="Saif S."/>
            <person name="Shenoy N."/>
            <person name="Sisk P."/>
            <person name="Stolte C."/>
            <person name="Sykes S."/>
            <person name="Walk T."/>
            <person name="White J."/>
            <person name="Yandava C."/>
            <person name="Burger G."/>
            <person name="Gray M.W."/>
            <person name="Holland P.W.H."/>
            <person name="King N."/>
            <person name="Lang F.B.F."/>
            <person name="Roger A.J."/>
            <person name="Ruiz-Trillo I."/>
            <person name="Lander E."/>
            <person name="Nusbaum C."/>
        </authorList>
    </citation>
    <scope>NUCLEOTIDE SEQUENCE [LARGE SCALE GENOMIC DNA]</scope>
    <source>
        <strain evidence="4">ATCC 38327</strain>
    </source>
</reference>
<proteinExistence type="predicted"/>
<evidence type="ECO:0000256" key="1">
    <source>
        <dbReference type="SAM" id="MobiDB-lite"/>
    </source>
</evidence>
<gene>
    <name evidence="3" type="ORF">AMAG_00367</name>
</gene>